<accession>A0A3D8T4I0</accession>
<dbReference type="OrthoDB" id="4525680at2759"/>
<feature type="chain" id="PRO_5017808597" evidence="1">
    <location>
        <begin position="24"/>
        <end position="249"/>
    </location>
</feature>
<dbReference type="AlphaFoldDB" id="A0A3D8T4I0"/>
<dbReference type="RefSeq" id="XP_026608655.1">
    <property type="nucleotide sequence ID" value="XM_026742810.1"/>
</dbReference>
<feature type="signal peptide" evidence="1">
    <location>
        <begin position="1"/>
        <end position="23"/>
    </location>
</feature>
<evidence type="ECO:0000313" key="2">
    <source>
        <dbReference type="EMBL" id="RDW93472.1"/>
    </source>
</evidence>
<evidence type="ECO:0000256" key="1">
    <source>
        <dbReference type="SAM" id="SignalP"/>
    </source>
</evidence>
<proteinExistence type="predicted"/>
<organism evidence="2 3">
    <name type="scientific">Aspergillus mulundensis</name>
    <dbReference type="NCBI Taxonomy" id="1810919"/>
    <lineage>
        <taxon>Eukaryota</taxon>
        <taxon>Fungi</taxon>
        <taxon>Dikarya</taxon>
        <taxon>Ascomycota</taxon>
        <taxon>Pezizomycotina</taxon>
        <taxon>Eurotiomycetes</taxon>
        <taxon>Eurotiomycetidae</taxon>
        <taxon>Eurotiales</taxon>
        <taxon>Aspergillaceae</taxon>
        <taxon>Aspergillus</taxon>
        <taxon>Aspergillus subgen. Nidulantes</taxon>
    </lineage>
</organism>
<protein>
    <submittedName>
        <fullName evidence="2">Uncharacterized protein</fullName>
    </submittedName>
</protein>
<dbReference type="Proteomes" id="UP000256690">
    <property type="component" value="Unassembled WGS sequence"/>
</dbReference>
<name>A0A3D8T4I0_9EURO</name>
<keyword evidence="3" id="KW-1185">Reference proteome</keyword>
<evidence type="ECO:0000313" key="3">
    <source>
        <dbReference type="Proteomes" id="UP000256690"/>
    </source>
</evidence>
<sequence>MKLSRSLLDLAALSLTLASTASAAPSTPSPDLTPDNTPHFQIDLSTVPTGLSARDTDTTIDHSLSSHNFFGNEEWAVAIRPGVGPVWIHSSRWKTLLEEPENTSVIESGAADANGTSTLEARQWYGYGYGYGYNSYYPYYGYGSGYQYYAKRDAAPDAAGDAPAAGTLAKRDTCPAQTGYNIGCNKVTDYANSASFYGYNGYTRNGWAPKMNVYSDTTCNSYLTSVIGDASCLTASVRIQGIITFNQQL</sequence>
<reference evidence="2 3" key="1">
    <citation type="journal article" date="2018" name="IMA Fungus">
        <title>IMA Genome-F 9: Draft genome sequence of Annulohypoxylon stygium, Aspergillus mulundensis, Berkeleyomyces basicola (syn. Thielaviopsis basicola), Ceratocystis smalleyi, two Cercospora beticola strains, Coleophoma cylindrospora, Fusarium fracticaudum, Phialophora cf. hyalina, and Morchella septimelata.</title>
        <authorList>
            <person name="Wingfield B.D."/>
            <person name="Bills G.F."/>
            <person name="Dong Y."/>
            <person name="Huang W."/>
            <person name="Nel W.J."/>
            <person name="Swalarsk-Parry B.S."/>
            <person name="Vaghefi N."/>
            <person name="Wilken P.M."/>
            <person name="An Z."/>
            <person name="de Beer Z.W."/>
            <person name="De Vos L."/>
            <person name="Chen L."/>
            <person name="Duong T.A."/>
            <person name="Gao Y."/>
            <person name="Hammerbacher A."/>
            <person name="Kikkert J.R."/>
            <person name="Li Y."/>
            <person name="Li H."/>
            <person name="Li K."/>
            <person name="Li Q."/>
            <person name="Liu X."/>
            <person name="Ma X."/>
            <person name="Naidoo K."/>
            <person name="Pethybridge S.J."/>
            <person name="Sun J."/>
            <person name="Steenkamp E.T."/>
            <person name="van der Nest M.A."/>
            <person name="van Wyk S."/>
            <person name="Wingfield M.J."/>
            <person name="Xiong C."/>
            <person name="Yue Q."/>
            <person name="Zhang X."/>
        </authorList>
    </citation>
    <scope>NUCLEOTIDE SEQUENCE [LARGE SCALE GENOMIC DNA]</scope>
    <source>
        <strain evidence="2 3">DSM 5745</strain>
    </source>
</reference>
<dbReference type="EMBL" id="PVWQ01000001">
    <property type="protein sequence ID" value="RDW93472.1"/>
    <property type="molecule type" value="Genomic_DNA"/>
</dbReference>
<gene>
    <name evidence="2" type="ORF">DSM5745_00794</name>
</gene>
<dbReference type="GeneID" id="38111164"/>
<keyword evidence="1" id="KW-0732">Signal</keyword>
<comment type="caution">
    <text evidence="2">The sequence shown here is derived from an EMBL/GenBank/DDBJ whole genome shotgun (WGS) entry which is preliminary data.</text>
</comment>